<evidence type="ECO:0000256" key="2">
    <source>
        <dbReference type="ARBA" id="ARBA00022475"/>
    </source>
</evidence>
<feature type="domain" description="Glycosyltransferase RgtA/B/C/D-like" evidence="9">
    <location>
        <begin position="31"/>
        <end position="185"/>
    </location>
</feature>
<evidence type="ECO:0000256" key="1">
    <source>
        <dbReference type="ARBA" id="ARBA00004651"/>
    </source>
</evidence>
<evidence type="ECO:0000313" key="11">
    <source>
        <dbReference type="Proteomes" id="UP000586031"/>
    </source>
</evidence>
<dbReference type="Pfam" id="PF13231">
    <property type="entry name" value="PMT_2"/>
    <property type="match status" value="1"/>
</dbReference>
<keyword evidence="6 8" id="KW-1133">Transmembrane helix</keyword>
<feature type="transmembrane region" description="Helical" evidence="8">
    <location>
        <begin position="170"/>
        <end position="190"/>
    </location>
</feature>
<protein>
    <submittedName>
        <fullName evidence="10">Glycosyltransferase family 39 protein</fullName>
    </submittedName>
</protein>
<feature type="transmembrane region" description="Helical" evidence="8">
    <location>
        <begin position="379"/>
        <end position="397"/>
    </location>
</feature>
<dbReference type="PANTHER" id="PTHR33908:SF11">
    <property type="entry name" value="MEMBRANE PROTEIN"/>
    <property type="match status" value="1"/>
</dbReference>
<comment type="caution">
    <text evidence="10">The sequence shown here is derived from an EMBL/GenBank/DDBJ whole genome shotgun (WGS) entry which is preliminary data.</text>
</comment>
<evidence type="ECO:0000256" key="6">
    <source>
        <dbReference type="ARBA" id="ARBA00022989"/>
    </source>
</evidence>
<keyword evidence="3" id="KW-0328">Glycosyltransferase</keyword>
<evidence type="ECO:0000256" key="8">
    <source>
        <dbReference type="SAM" id="Phobius"/>
    </source>
</evidence>
<feature type="transmembrane region" description="Helical" evidence="8">
    <location>
        <begin position="53"/>
        <end position="72"/>
    </location>
</feature>
<comment type="subcellular location">
    <subcellularLocation>
        <location evidence="1">Cell membrane</location>
        <topology evidence="1">Multi-pass membrane protein</topology>
    </subcellularLocation>
</comment>
<feature type="transmembrane region" description="Helical" evidence="8">
    <location>
        <begin position="128"/>
        <end position="158"/>
    </location>
</feature>
<evidence type="ECO:0000256" key="4">
    <source>
        <dbReference type="ARBA" id="ARBA00022679"/>
    </source>
</evidence>
<feature type="transmembrane region" description="Helical" evidence="8">
    <location>
        <begin position="229"/>
        <end position="252"/>
    </location>
</feature>
<proteinExistence type="predicted"/>
<feature type="transmembrane region" description="Helical" evidence="8">
    <location>
        <begin position="296"/>
        <end position="312"/>
    </location>
</feature>
<dbReference type="InterPro" id="IPR038731">
    <property type="entry name" value="RgtA/B/C-like"/>
</dbReference>
<keyword evidence="7 8" id="KW-0472">Membrane</keyword>
<evidence type="ECO:0000259" key="9">
    <source>
        <dbReference type="Pfam" id="PF13231"/>
    </source>
</evidence>
<keyword evidence="4 10" id="KW-0808">Transferase</keyword>
<feature type="transmembrane region" description="Helical" evidence="8">
    <location>
        <begin position="273"/>
        <end position="290"/>
    </location>
</feature>
<organism evidence="10 11">
    <name type="scientific">Methanobacterium subterraneum</name>
    <dbReference type="NCBI Taxonomy" id="59277"/>
    <lineage>
        <taxon>Archaea</taxon>
        <taxon>Methanobacteriati</taxon>
        <taxon>Methanobacteriota</taxon>
        <taxon>Methanomada group</taxon>
        <taxon>Methanobacteria</taxon>
        <taxon>Methanobacteriales</taxon>
        <taxon>Methanobacteriaceae</taxon>
        <taxon>Methanobacterium</taxon>
    </lineage>
</organism>
<dbReference type="InterPro" id="IPR050297">
    <property type="entry name" value="LipidA_mod_glycosyltrf_83"/>
</dbReference>
<gene>
    <name evidence="10" type="ORF">HA271_02695</name>
</gene>
<sequence>MDMGPIFDTYDYLGNAAEFAGKGIGLSDFARPPVISILTSLLFVFGKLSVEPIMIVDGLLYILGCIGLYLFLKTFFDPLISFIGSFLFATAPIVISYAAAGFNDVSSVCVAIWAIYLTYLAVKTDSKYFFLSFPLSLMAFMTRYNMALIIFPILLYILINWKEIEKPRNIVMGIGLSVLFILPLLFFFNLKFGNPIYPFLSFFKTSGGSGFTEHFAYNPDSLYFLKNTLSYVGIAALMIVIFTLVSLAVVYFRKRKIRIENTMKSSRKNLFKDFKFIVIMILVVVLVASFTRVHYMISEIIFFIICYLAYLISKDFSVDINRDLLFLSWFMVFFIFQSAYVTKDHRYFIPMLPPLAYFLTRGFNWSVTELQVKFKDINLTLLLFTILLVSSMLLSVSSQIPSMEKVNEDNKLFNQEAQAASFWLMSYDPDYKSKLIYADLWSYFGWFLQTNVGKMPTFINNQTVYAGAKDHNFTEEDKIAFNNKLEELKPDYYISVWPEMNFTHYQPIHKVGVITIYQRI</sequence>
<dbReference type="GO" id="GO:0008610">
    <property type="term" value="P:lipid biosynthetic process"/>
    <property type="evidence" value="ECO:0007669"/>
    <property type="project" value="UniProtKB-ARBA"/>
</dbReference>
<dbReference type="PANTHER" id="PTHR33908">
    <property type="entry name" value="MANNOSYLTRANSFERASE YKCB-RELATED"/>
    <property type="match status" value="1"/>
</dbReference>
<dbReference type="EMBL" id="DUHE01000081">
    <property type="protein sequence ID" value="HII83753.1"/>
    <property type="molecule type" value="Genomic_DNA"/>
</dbReference>
<name>A0A7J4TJR1_9EURY</name>
<dbReference type="GO" id="GO:0005886">
    <property type="term" value="C:plasma membrane"/>
    <property type="evidence" value="ECO:0007669"/>
    <property type="project" value="UniProtKB-SubCell"/>
</dbReference>
<evidence type="ECO:0000256" key="5">
    <source>
        <dbReference type="ARBA" id="ARBA00022692"/>
    </source>
</evidence>
<feature type="transmembrane region" description="Helical" evidence="8">
    <location>
        <begin position="78"/>
        <end position="98"/>
    </location>
</feature>
<keyword evidence="5 8" id="KW-0812">Transmembrane</keyword>
<accession>A0A7J4TJR1</accession>
<keyword evidence="2" id="KW-1003">Cell membrane</keyword>
<dbReference type="Proteomes" id="UP000586031">
    <property type="component" value="Unassembled WGS sequence"/>
</dbReference>
<reference evidence="11" key="1">
    <citation type="journal article" date="2020" name="bioRxiv">
        <title>A rank-normalized archaeal taxonomy based on genome phylogeny resolves widespread incomplete and uneven classifications.</title>
        <authorList>
            <person name="Rinke C."/>
            <person name="Chuvochina M."/>
            <person name="Mussig A.J."/>
            <person name="Chaumeil P.-A."/>
            <person name="Waite D.W."/>
            <person name="Whitman W.B."/>
            <person name="Parks D.H."/>
            <person name="Hugenholtz P."/>
        </authorList>
    </citation>
    <scope>NUCLEOTIDE SEQUENCE [LARGE SCALE GENOMIC DNA]</scope>
</reference>
<dbReference type="GO" id="GO:0016763">
    <property type="term" value="F:pentosyltransferase activity"/>
    <property type="evidence" value="ECO:0007669"/>
    <property type="project" value="TreeGrafter"/>
</dbReference>
<evidence type="ECO:0000256" key="3">
    <source>
        <dbReference type="ARBA" id="ARBA00022676"/>
    </source>
</evidence>
<evidence type="ECO:0000313" key="10">
    <source>
        <dbReference type="EMBL" id="HII83753.1"/>
    </source>
</evidence>
<evidence type="ECO:0000256" key="7">
    <source>
        <dbReference type="ARBA" id="ARBA00023136"/>
    </source>
</evidence>
<dbReference type="AlphaFoldDB" id="A0A7J4TJR1"/>
<feature type="transmembrane region" description="Helical" evidence="8">
    <location>
        <begin position="324"/>
        <end position="341"/>
    </location>
</feature>